<organism evidence="1 2">
    <name type="scientific">Paramecium pentaurelia</name>
    <dbReference type="NCBI Taxonomy" id="43138"/>
    <lineage>
        <taxon>Eukaryota</taxon>
        <taxon>Sar</taxon>
        <taxon>Alveolata</taxon>
        <taxon>Ciliophora</taxon>
        <taxon>Intramacronucleata</taxon>
        <taxon>Oligohymenophorea</taxon>
        <taxon>Peniculida</taxon>
        <taxon>Parameciidae</taxon>
        <taxon>Paramecium</taxon>
    </lineage>
</organism>
<accession>A0A8S1YF17</accession>
<evidence type="ECO:0000313" key="2">
    <source>
        <dbReference type="Proteomes" id="UP000689195"/>
    </source>
</evidence>
<dbReference type="Proteomes" id="UP000689195">
    <property type="component" value="Unassembled WGS sequence"/>
</dbReference>
<protein>
    <submittedName>
        <fullName evidence="1">Uncharacterized protein</fullName>
    </submittedName>
</protein>
<dbReference type="EMBL" id="CAJJDO010000163">
    <property type="protein sequence ID" value="CAD8211457.1"/>
    <property type="molecule type" value="Genomic_DNA"/>
</dbReference>
<sequence length="117" mass="13935">MIILFSSKQYKQKYLRLAINLKVLKQNNIIKASLFLNHFTLIINQFSILTYFKVEYVKFNHILSVLQNQTNIQQNLILISLTQGIKKLTQMSFLFNQIQKLINQIRDFIDFILIKLN</sequence>
<proteinExistence type="predicted"/>
<evidence type="ECO:0000313" key="1">
    <source>
        <dbReference type="EMBL" id="CAD8211457.1"/>
    </source>
</evidence>
<name>A0A8S1YF17_9CILI</name>
<reference evidence="1" key="1">
    <citation type="submission" date="2021-01" db="EMBL/GenBank/DDBJ databases">
        <authorList>
            <consortium name="Genoscope - CEA"/>
            <person name="William W."/>
        </authorList>
    </citation>
    <scope>NUCLEOTIDE SEQUENCE</scope>
</reference>
<dbReference type="AlphaFoldDB" id="A0A8S1YF17"/>
<gene>
    <name evidence="1" type="ORF">PPENT_87.1.T1630094</name>
</gene>
<keyword evidence="2" id="KW-1185">Reference proteome</keyword>
<comment type="caution">
    <text evidence="1">The sequence shown here is derived from an EMBL/GenBank/DDBJ whole genome shotgun (WGS) entry which is preliminary data.</text>
</comment>